<dbReference type="InterPro" id="IPR025948">
    <property type="entry name" value="HTH-like_dom"/>
</dbReference>
<reference evidence="2 3" key="1">
    <citation type="submission" date="2018-05" db="EMBL/GenBank/DDBJ databases">
        <title>Kurthia sibirica genome sequence.</title>
        <authorList>
            <person name="Maclea K.S."/>
            <person name="Goen A.E."/>
        </authorList>
    </citation>
    <scope>NUCLEOTIDE SEQUENCE [LARGE SCALE GENOMIC DNA]</scope>
    <source>
        <strain evidence="2 3">ATCC 49154</strain>
    </source>
</reference>
<evidence type="ECO:0000259" key="1">
    <source>
        <dbReference type="Pfam" id="PF13276"/>
    </source>
</evidence>
<protein>
    <recommendedName>
        <fullName evidence="1">HTH-like domain-containing protein</fullName>
    </recommendedName>
</protein>
<dbReference type="EMBL" id="QFVR01000017">
    <property type="protein sequence ID" value="PWI24675.1"/>
    <property type="molecule type" value="Genomic_DNA"/>
</dbReference>
<dbReference type="AlphaFoldDB" id="A0A2U3AJF2"/>
<feature type="domain" description="HTH-like" evidence="1">
    <location>
        <begin position="29"/>
        <end position="83"/>
    </location>
</feature>
<dbReference type="Pfam" id="PF13276">
    <property type="entry name" value="HTH_21"/>
    <property type="match status" value="1"/>
</dbReference>
<name>A0A2U3AJF2_9BACL</name>
<accession>A0A2U3AJF2</accession>
<dbReference type="InterPro" id="IPR050900">
    <property type="entry name" value="Transposase_IS3/IS150/IS904"/>
</dbReference>
<dbReference type="PANTHER" id="PTHR46889">
    <property type="entry name" value="TRANSPOSASE INSF FOR INSERTION SEQUENCE IS3B-RELATED"/>
    <property type="match status" value="1"/>
</dbReference>
<evidence type="ECO:0000313" key="2">
    <source>
        <dbReference type="EMBL" id="PWI24675.1"/>
    </source>
</evidence>
<dbReference type="Proteomes" id="UP000245938">
    <property type="component" value="Unassembled WGS sequence"/>
</dbReference>
<keyword evidence="3" id="KW-1185">Reference proteome</keyword>
<proteinExistence type="predicted"/>
<sequence>MKALSKFVGIPRSTYYDYVKKMNRWDPDAKLKDDIQAIYNEHGGRYGYRRIRNELANCRQKVNHKKVQRLMKSLGLKCMVRIKKCKSYKGTIGKIAPNILNRHFTAEASNEK</sequence>
<evidence type="ECO:0000313" key="3">
    <source>
        <dbReference type="Proteomes" id="UP000245938"/>
    </source>
</evidence>
<gene>
    <name evidence="2" type="ORF">DEX24_11950</name>
</gene>
<dbReference type="PANTHER" id="PTHR46889:SF7">
    <property type="entry name" value="TRANSPOSASE FOR INSERTION SEQUENCE ELEMENT IS904"/>
    <property type="match status" value="1"/>
</dbReference>
<dbReference type="OrthoDB" id="2455329at2"/>
<comment type="caution">
    <text evidence="2">The sequence shown here is derived from an EMBL/GenBank/DDBJ whole genome shotgun (WGS) entry which is preliminary data.</text>
</comment>
<organism evidence="2 3">
    <name type="scientific">Kurthia sibirica</name>
    <dbReference type="NCBI Taxonomy" id="202750"/>
    <lineage>
        <taxon>Bacteria</taxon>
        <taxon>Bacillati</taxon>
        <taxon>Bacillota</taxon>
        <taxon>Bacilli</taxon>
        <taxon>Bacillales</taxon>
        <taxon>Caryophanaceae</taxon>
        <taxon>Kurthia</taxon>
    </lineage>
</organism>